<name>A0A8B8CLE1_CRAVI</name>
<keyword evidence="3" id="KW-1185">Reference proteome</keyword>
<dbReference type="GO" id="GO:0030246">
    <property type="term" value="F:carbohydrate binding"/>
    <property type="evidence" value="ECO:0007669"/>
    <property type="project" value="InterPro"/>
</dbReference>
<evidence type="ECO:0000259" key="2">
    <source>
        <dbReference type="PROSITE" id="PS50871"/>
    </source>
</evidence>
<evidence type="ECO:0000313" key="4">
    <source>
        <dbReference type="RefSeq" id="XP_022316662.1"/>
    </source>
</evidence>
<dbReference type="InterPro" id="IPR008983">
    <property type="entry name" value="Tumour_necrosis_fac-like_dom"/>
</dbReference>
<dbReference type="SUPFAM" id="SSF49842">
    <property type="entry name" value="TNF-like"/>
    <property type="match status" value="1"/>
</dbReference>
<dbReference type="KEGG" id="cvn:111120224"/>
<feature type="domain" description="SUEL-type lectin" evidence="1">
    <location>
        <begin position="7"/>
        <end position="94"/>
    </location>
</feature>
<sequence length="233" mass="26336">MFQAFTLCHGQRGSILCGEGTKIQILSANYGRTDGDICPGWNTAARTCRSKTALNRVKWNCNGYRICHLYASNHLFGNPCVNVSKYLKVKYRCVKKSDGDLKTKQIIAFNAYINKHLTPHRNTRVNVVYDAVYFNHGNAYNTHREFFTAPFGGLYVFAWTSFLAPRKIFEAEILLNGQRKGVGNCNNLGNPGYENCANTVPLLLKTGDEVYIRTSDANFLHAHYSSFEGWKVQ</sequence>
<dbReference type="Pfam" id="PF00386">
    <property type="entry name" value="C1q"/>
    <property type="match status" value="1"/>
</dbReference>
<dbReference type="CDD" id="cd22827">
    <property type="entry name" value="Gal_Rha_Lectin_SUL-I-like"/>
    <property type="match status" value="1"/>
</dbReference>
<evidence type="ECO:0000259" key="1">
    <source>
        <dbReference type="PROSITE" id="PS50228"/>
    </source>
</evidence>
<dbReference type="RefSeq" id="XP_022316662.1">
    <property type="nucleotide sequence ID" value="XM_022460954.1"/>
</dbReference>
<dbReference type="InterPro" id="IPR043159">
    <property type="entry name" value="Lectin_gal-bd_sf"/>
</dbReference>
<reference evidence="4" key="1">
    <citation type="submission" date="2025-08" db="UniProtKB">
        <authorList>
            <consortium name="RefSeq"/>
        </authorList>
    </citation>
    <scope>IDENTIFICATION</scope>
    <source>
        <tissue evidence="4">Whole sample</tissue>
    </source>
</reference>
<organism evidence="3 4">
    <name type="scientific">Crassostrea virginica</name>
    <name type="common">Eastern oyster</name>
    <dbReference type="NCBI Taxonomy" id="6565"/>
    <lineage>
        <taxon>Eukaryota</taxon>
        <taxon>Metazoa</taxon>
        <taxon>Spiralia</taxon>
        <taxon>Lophotrochozoa</taxon>
        <taxon>Mollusca</taxon>
        <taxon>Bivalvia</taxon>
        <taxon>Autobranchia</taxon>
        <taxon>Pteriomorphia</taxon>
        <taxon>Ostreida</taxon>
        <taxon>Ostreoidea</taxon>
        <taxon>Ostreidae</taxon>
        <taxon>Crassostrea</taxon>
    </lineage>
</organism>
<feature type="domain" description="C1q" evidence="2">
    <location>
        <begin position="102"/>
        <end position="233"/>
    </location>
</feature>
<dbReference type="PROSITE" id="PS50228">
    <property type="entry name" value="SUEL_LECTIN"/>
    <property type="match status" value="1"/>
</dbReference>
<dbReference type="Gene3D" id="2.60.120.740">
    <property type="match status" value="1"/>
</dbReference>
<dbReference type="Pfam" id="PF02140">
    <property type="entry name" value="SUEL_Lectin"/>
    <property type="match status" value="1"/>
</dbReference>
<protein>
    <submittedName>
        <fullName evidence="4">Complement C1q-like protein 4</fullName>
    </submittedName>
</protein>
<dbReference type="PROSITE" id="PS50871">
    <property type="entry name" value="C1Q"/>
    <property type="match status" value="1"/>
</dbReference>
<dbReference type="AlphaFoldDB" id="A0A8B8CLE1"/>
<dbReference type="InterPro" id="IPR000922">
    <property type="entry name" value="Lectin_gal-bd_dom"/>
</dbReference>
<proteinExistence type="predicted"/>
<dbReference type="PANTHER" id="PTHR46780">
    <property type="entry name" value="PROTEIN EVA-1"/>
    <property type="match status" value="1"/>
</dbReference>
<dbReference type="SMART" id="SM00110">
    <property type="entry name" value="C1Q"/>
    <property type="match status" value="1"/>
</dbReference>
<dbReference type="OrthoDB" id="6119427at2759"/>
<dbReference type="GeneID" id="111120224"/>
<dbReference type="InterPro" id="IPR001073">
    <property type="entry name" value="C1q_dom"/>
</dbReference>
<evidence type="ECO:0000313" key="3">
    <source>
        <dbReference type="Proteomes" id="UP000694844"/>
    </source>
</evidence>
<gene>
    <name evidence="4" type="primary">LOC111120224</name>
</gene>
<dbReference type="Gene3D" id="2.60.120.40">
    <property type="match status" value="1"/>
</dbReference>
<dbReference type="Proteomes" id="UP000694844">
    <property type="component" value="Chromosome 2"/>
</dbReference>
<accession>A0A8B8CLE1</accession>